<evidence type="ECO:0000256" key="3">
    <source>
        <dbReference type="ARBA" id="ARBA00023163"/>
    </source>
</evidence>
<feature type="region of interest" description="Disordered" evidence="5">
    <location>
        <begin position="78"/>
        <end position="99"/>
    </location>
</feature>
<dbReference type="NCBIfam" id="TIGR01557">
    <property type="entry name" value="myb_SHAQKYF"/>
    <property type="match status" value="1"/>
</dbReference>
<dbReference type="PANTHER" id="PTHR31314:SF188">
    <property type="entry name" value="TRANSCRIPTION FACTOR KAN2 ISOFORM X1-RELATED"/>
    <property type="match status" value="1"/>
</dbReference>
<proteinExistence type="predicted"/>
<name>A0A9Q1RPE0_9SOLA</name>
<dbReference type="PANTHER" id="PTHR31314">
    <property type="entry name" value="MYB FAMILY TRANSCRIPTION FACTOR PHL7-LIKE"/>
    <property type="match status" value="1"/>
</dbReference>
<comment type="subcellular location">
    <subcellularLocation>
        <location evidence="1">Nucleus</location>
    </subcellularLocation>
</comment>
<feature type="domain" description="Myb-like" evidence="6">
    <location>
        <begin position="21"/>
        <end position="72"/>
    </location>
</feature>
<keyword evidence="2" id="KW-0805">Transcription regulation</keyword>
<keyword evidence="8" id="KW-1185">Reference proteome</keyword>
<keyword evidence="3" id="KW-0804">Transcription</keyword>
<dbReference type="OrthoDB" id="551907at2759"/>
<dbReference type="GO" id="GO:0000976">
    <property type="term" value="F:transcription cis-regulatory region binding"/>
    <property type="evidence" value="ECO:0007669"/>
    <property type="project" value="UniProtKB-ARBA"/>
</dbReference>
<evidence type="ECO:0000256" key="4">
    <source>
        <dbReference type="ARBA" id="ARBA00023242"/>
    </source>
</evidence>
<evidence type="ECO:0000259" key="6">
    <source>
        <dbReference type="Pfam" id="PF00249"/>
    </source>
</evidence>
<protein>
    <recommendedName>
        <fullName evidence="6">Myb-like domain-containing protein</fullName>
    </recommendedName>
</protein>
<organism evidence="7 8">
    <name type="scientific">Anisodus acutangulus</name>
    <dbReference type="NCBI Taxonomy" id="402998"/>
    <lineage>
        <taxon>Eukaryota</taxon>
        <taxon>Viridiplantae</taxon>
        <taxon>Streptophyta</taxon>
        <taxon>Embryophyta</taxon>
        <taxon>Tracheophyta</taxon>
        <taxon>Spermatophyta</taxon>
        <taxon>Magnoliopsida</taxon>
        <taxon>eudicotyledons</taxon>
        <taxon>Gunneridae</taxon>
        <taxon>Pentapetalae</taxon>
        <taxon>asterids</taxon>
        <taxon>lamiids</taxon>
        <taxon>Solanales</taxon>
        <taxon>Solanaceae</taxon>
        <taxon>Solanoideae</taxon>
        <taxon>Hyoscyameae</taxon>
        <taxon>Anisodus</taxon>
    </lineage>
</organism>
<dbReference type="InterPro" id="IPR009057">
    <property type="entry name" value="Homeodomain-like_sf"/>
</dbReference>
<dbReference type="Gene3D" id="1.10.10.60">
    <property type="entry name" value="Homeodomain-like"/>
    <property type="match status" value="1"/>
</dbReference>
<sequence length="299" mass="34284">MENCGRNNGGVRQYTRSKVPRLRWTPYLHQSFLLAIQKLGGQHKATPKLVLQMMDVRGLTVTHVKSHLQMYRSMRSEVNWQGERSGTQSSKQSPEDNQKEEKYILLRARTETTSCNPDSQQYYCKERKREAVANNPYNSDRDYMQTINVNADKSGVKERTNDGDTGLFRWQQTCDTQRDSVPVCHTTSSLSLDYLQNPNLLDNAVQQSENFKLSMQQDENWKSSKKCKFENLRKRKNGEEEKEESCGLALSLSLHHPYNSTQRSNTSTNSINEAIFSSYTDSLSVNLDLSIALSSQSEC</sequence>
<evidence type="ECO:0000313" key="8">
    <source>
        <dbReference type="Proteomes" id="UP001152561"/>
    </source>
</evidence>
<reference evidence="8" key="1">
    <citation type="journal article" date="2023" name="Proc. Natl. Acad. Sci. U.S.A.">
        <title>Genomic and structural basis for evolution of tropane alkaloid biosynthesis.</title>
        <authorList>
            <person name="Wanga Y.-J."/>
            <person name="Taina T."/>
            <person name="Yua J.-Y."/>
            <person name="Lia J."/>
            <person name="Xua B."/>
            <person name="Chenc J."/>
            <person name="D'Auriad J.C."/>
            <person name="Huanga J.-P."/>
            <person name="Huanga S.-X."/>
        </authorList>
    </citation>
    <scope>NUCLEOTIDE SEQUENCE [LARGE SCALE GENOMIC DNA]</scope>
    <source>
        <strain evidence="8">cv. KIB-2019</strain>
    </source>
</reference>
<gene>
    <name evidence="7" type="ORF">K7X08_007859</name>
</gene>
<dbReference type="EMBL" id="JAJAGQ010000004">
    <property type="protein sequence ID" value="KAJ8565283.1"/>
    <property type="molecule type" value="Genomic_DNA"/>
</dbReference>
<dbReference type="InterPro" id="IPR046955">
    <property type="entry name" value="PHR1-like"/>
</dbReference>
<comment type="caution">
    <text evidence="7">The sequence shown here is derived from an EMBL/GenBank/DDBJ whole genome shotgun (WGS) entry which is preliminary data.</text>
</comment>
<dbReference type="GO" id="GO:0003700">
    <property type="term" value="F:DNA-binding transcription factor activity"/>
    <property type="evidence" value="ECO:0007669"/>
    <property type="project" value="InterPro"/>
</dbReference>
<keyword evidence="4" id="KW-0539">Nucleus</keyword>
<evidence type="ECO:0000313" key="7">
    <source>
        <dbReference type="EMBL" id="KAJ8565283.1"/>
    </source>
</evidence>
<dbReference type="FunFam" id="1.10.10.60:FF:000007">
    <property type="entry name" value="Two-component response regulator"/>
    <property type="match status" value="1"/>
</dbReference>
<dbReference type="InterPro" id="IPR006447">
    <property type="entry name" value="Myb_dom_plants"/>
</dbReference>
<dbReference type="AlphaFoldDB" id="A0A9Q1RPE0"/>
<evidence type="ECO:0000256" key="5">
    <source>
        <dbReference type="SAM" id="MobiDB-lite"/>
    </source>
</evidence>
<dbReference type="GO" id="GO:0010597">
    <property type="term" value="P:green leaf volatile biosynthetic process"/>
    <property type="evidence" value="ECO:0007669"/>
    <property type="project" value="UniProtKB-ARBA"/>
</dbReference>
<dbReference type="Pfam" id="PF00249">
    <property type="entry name" value="Myb_DNA-binding"/>
    <property type="match status" value="1"/>
</dbReference>
<dbReference type="SUPFAM" id="SSF46689">
    <property type="entry name" value="Homeodomain-like"/>
    <property type="match status" value="1"/>
</dbReference>
<dbReference type="Proteomes" id="UP001152561">
    <property type="component" value="Unassembled WGS sequence"/>
</dbReference>
<accession>A0A9Q1RPE0</accession>
<dbReference type="InterPro" id="IPR001005">
    <property type="entry name" value="SANT/Myb"/>
</dbReference>
<evidence type="ECO:0000256" key="1">
    <source>
        <dbReference type="ARBA" id="ARBA00004123"/>
    </source>
</evidence>
<feature type="compositionally biased region" description="Polar residues" evidence="5">
    <location>
        <begin position="78"/>
        <end position="92"/>
    </location>
</feature>
<evidence type="ECO:0000256" key="2">
    <source>
        <dbReference type="ARBA" id="ARBA00023015"/>
    </source>
</evidence>
<dbReference type="GO" id="GO:0005634">
    <property type="term" value="C:nucleus"/>
    <property type="evidence" value="ECO:0007669"/>
    <property type="project" value="UniProtKB-SubCell"/>
</dbReference>